<dbReference type="GO" id="GO:0004560">
    <property type="term" value="F:alpha-L-fucosidase activity"/>
    <property type="evidence" value="ECO:0007669"/>
    <property type="project" value="InterPro"/>
</dbReference>
<dbReference type="EC" id="3.2.1.51" evidence="2"/>
<dbReference type="PROSITE" id="PS50022">
    <property type="entry name" value="FA58C_3"/>
    <property type="match status" value="1"/>
</dbReference>
<dbReference type="FunFam" id="3.20.20.80:FF:000052">
    <property type="entry name" value="Putative alpha-L-fucosidase 1"/>
    <property type="match status" value="1"/>
</dbReference>
<dbReference type="InterPro" id="IPR008979">
    <property type="entry name" value="Galactose-bd-like_sf"/>
</dbReference>
<dbReference type="Pfam" id="PF01120">
    <property type="entry name" value="Alpha_L_fucos"/>
    <property type="match status" value="1"/>
</dbReference>
<dbReference type="SUPFAM" id="SSF49785">
    <property type="entry name" value="Galactose-binding domain-like"/>
    <property type="match status" value="1"/>
</dbReference>
<dbReference type="InterPro" id="IPR057739">
    <property type="entry name" value="Glyco_hydro_29_N"/>
</dbReference>
<dbReference type="AlphaFoldDB" id="A0A139ST08"/>
<keyword evidence="5" id="KW-0326">Glycosidase</keyword>
<comment type="similarity">
    <text evidence="1">Belongs to the glycosyl hydrolase 29 family.</text>
</comment>
<evidence type="ECO:0000256" key="4">
    <source>
        <dbReference type="ARBA" id="ARBA00022801"/>
    </source>
</evidence>
<gene>
    <name evidence="8" type="ORF">AXK11_00230</name>
</gene>
<dbReference type="PANTHER" id="PTHR10030">
    <property type="entry name" value="ALPHA-L-FUCOSIDASE"/>
    <property type="match status" value="1"/>
</dbReference>
<dbReference type="Gene3D" id="3.20.20.80">
    <property type="entry name" value="Glycosidases"/>
    <property type="match status" value="1"/>
</dbReference>
<evidence type="ECO:0000256" key="6">
    <source>
        <dbReference type="SAM" id="MobiDB-lite"/>
    </source>
</evidence>
<evidence type="ECO:0000256" key="5">
    <source>
        <dbReference type="ARBA" id="ARBA00023295"/>
    </source>
</evidence>
<dbReference type="GO" id="GO:0016139">
    <property type="term" value="P:glycoside catabolic process"/>
    <property type="evidence" value="ECO:0007669"/>
    <property type="project" value="TreeGrafter"/>
</dbReference>
<dbReference type="Gene3D" id="2.60.120.260">
    <property type="entry name" value="Galactose-binding domain-like"/>
    <property type="match status" value="1"/>
</dbReference>
<dbReference type="GO" id="GO:0005764">
    <property type="term" value="C:lysosome"/>
    <property type="evidence" value="ECO:0007669"/>
    <property type="project" value="TreeGrafter"/>
</dbReference>
<keyword evidence="3" id="KW-0732">Signal</keyword>
<dbReference type="SMART" id="SM00812">
    <property type="entry name" value="Alpha_L_fucos"/>
    <property type="match status" value="1"/>
</dbReference>
<dbReference type="Proteomes" id="UP000070058">
    <property type="component" value="Unassembled WGS sequence"/>
</dbReference>
<keyword evidence="4" id="KW-0378">Hydrolase</keyword>
<evidence type="ECO:0000313" key="9">
    <source>
        <dbReference type="Proteomes" id="UP000070058"/>
    </source>
</evidence>
<dbReference type="GO" id="GO:0006004">
    <property type="term" value="P:fucose metabolic process"/>
    <property type="evidence" value="ECO:0007669"/>
    <property type="project" value="TreeGrafter"/>
</dbReference>
<proteinExistence type="inferred from homology"/>
<organism evidence="8 9">
    <name type="scientific">Cephaloticoccus primus</name>
    <dbReference type="NCBI Taxonomy" id="1548207"/>
    <lineage>
        <taxon>Bacteria</taxon>
        <taxon>Pseudomonadati</taxon>
        <taxon>Verrucomicrobiota</taxon>
        <taxon>Opitutia</taxon>
        <taxon>Opitutales</taxon>
        <taxon>Opitutaceae</taxon>
        <taxon>Cephaloticoccus</taxon>
    </lineage>
</organism>
<accession>A0A139ST08</accession>
<dbReference type="PANTHER" id="PTHR10030:SF37">
    <property type="entry name" value="ALPHA-L-FUCOSIDASE-RELATED"/>
    <property type="match status" value="1"/>
</dbReference>
<dbReference type="EMBL" id="LSZQ01000012">
    <property type="protein sequence ID" value="KXU37697.1"/>
    <property type="molecule type" value="Genomic_DNA"/>
</dbReference>
<keyword evidence="9" id="KW-1185">Reference proteome</keyword>
<sequence>MSQSPRPPAAPAAPAAAPLLPFPPTSARPRPSAAQLAWQREEIALFVHFTVNTFTGLEWGMGSESPAIFNPRALDARQWARVARQGGAGTLILTAKHHDGFCLWPTKTTTHSVVSSPWRDGKGDVVREFVDACRAEGLDVGLYLSPWDRNAACYGQGEAYNDFYIEQLTELLTQYGPIVELWFDGANGEGPNGKKQEYDWARIHETVRRLQPGAVMFSDGGPDLRWIGNETGSAGSTCWSSVDPQRVPYAGFDAPWVNEALQQGDPHGTAWRVGETDVSIRKGWFWRSSEDDQVRSPANLLALYFSSVGRNSKLLLNIPPTDEGLFHENDVRAFLEFARLREQLFASDAAPGASLGASSGGESASAVFDGAPDSYWAPAEGEHSGWLELRWPQPVSFDVVHLREAITEGQHIANYRVDVWRDGAWAPLTWGTTIGYCKLNPVPLTETDRLRVVIEHAYDRPRLARIALHRNPTGTVVEKAPWAL</sequence>
<name>A0A139ST08_9BACT</name>
<evidence type="ECO:0000259" key="7">
    <source>
        <dbReference type="PROSITE" id="PS50022"/>
    </source>
</evidence>
<evidence type="ECO:0000313" key="8">
    <source>
        <dbReference type="EMBL" id="KXU37697.1"/>
    </source>
</evidence>
<feature type="region of interest" description="Disordered" evidence="6">
    <location>
        <begin position="1"/>
        <end position="33"/>
    </location>
</feature>
<dbReference type="RefSeq" id="WP_068628564.1">
    <property type="nucleotide sequence ID" value="NZ_LSZQ01000012.1"/>
</dbReference>
<feature type="compositionally biased region" description="Pro residues" evidence="6">
    <location>
        <begin position="1"/>
        <end position="11"/>
    </location>
</feature>
<comment type="caution">
    <text evidence="8">The sequence shown here is derived from an EMBL/GenBank/DDBJ whole genome shotgun (WGS) entry which is preliminary data.</text>
</comment>
<reference evidence="9" key="1">
    <citation type="submission" date="2016-02" db="EMBL/GenBank/DDBJ databases">
        <authorList>
            <person name="Sanders J.G."/>
            <person name="Lin J.Y."/>
            <person name="Wertz J.T."/>
            <person name="Russell J.A."/>
            <person name="Moreau C.S."/>
            <person name="Powell S."/>
        </authorList>
    </citation>
    <scope>NUCLEOTIDE SEQUENCE [LARGE SCALE GENOMIC DNA]</scope>
    <source>
        <strain evidence="9">CAG34</strain>
    </source>
</reference>
<evidence type="ECO:0000256" key="2">
    <source>
        <dbReference type="ARBA" id="ARBA00012662"/>
    </source>
</evidence>
<dbReference type="InterPro" id="IPR000933">
    <property type="entry name" value="Glyco_hydro_29"/>
</dbReference>
<feature type="domain" description="F5/8 type C" evidence="7">
    <location>
        <begin position="333"/>
        <end position="465"/>
    </location>
</feature>
<dbReference type="InterPro" id="IPR017853">
    <property type="entry name" value="GH"/>
</dbReference>
<evidence type="ECO:0000256" key="1">
    <source>
        <dbReference type="ARBA" id="ARBA00007951"/>
    </source>
</evidence>
<evidence type="ECO:0000256" key="3">
    <source>
        <dbReference type="ARBA" id="ARBA00022729"/>
    </source>
</evidence>
<dbReference type="STRING" id="1548207.AXK11_00230"/>
<protein>
    <recommendedName>
        <fullName evidence="2">alpha-L-fucosidase</fullName>
        <ecNumber evidence="2">3.2.1.51</ecNumber>
    </recommendedName>
</protein>
<dbReference type="SUPFAM" id="SSF51445">
    <property type="entry name" value="(Trans)glycosidases"/>
    <property type="match status" value="1"/>
</dbReference>
<dbReference type="InterPro" id="IPR000421">
    <property type="entry name" value="FA58C"/>
</dbReference>
<dbReference type="OrthoDB" id="107551at2"/>